<keyword evidence="3" id="KW-0479">Metal-binding</keyword>
<dbReference type="InterPro" id="IPR050299">
    <property type="entry name" value="YjjX_NTPase"/>
</dbReference>
<name>A0ABN9PNF4_9DINO</name>
<evidence type="ECO:0000256" key="7">
    <source>
        <dbReference type="ARBA" id="ARBA00023080"/>
    </source>
</evidence>
<evidence type="ECO:0000256" key="8">
    <source>
        <dbReference type="ARBA" id="ARBA00023211"/>
    </source>
</evidence>
<comment type="cofactor">
    <cofactor evidence="2">
        <name>Mg(2+)</name>
        <dbReference type="ChEBI" id="CHEBI:18420"/>
    </cofactor>
</comment>
<dbReference type="InterPro" id="IPR026533">
    <property type="entry name" value="NTPase/PRRC1"/>
</dbReference>
<evidence type="ECO:0000313" key="14">
    <source>
        <dbReference type="EMBL" id="CAK0793252.1"/>
    </source>
</evidence>
<evidence type="ECO:0000313" key="15">
    <source>
        <dbReference type="Proteomes" id="UP001189429"/>
    </source>
</evidence>
<evidence type="ECO:0000256" key="2">
    <source>
        <dbReference type="ARBA" id="ARBA00001946"/>
    </source>
</evidence>
<keyword evidence="5" id="KW-0378">Hydrolase</keyword>
<dbReference type="Pfam" id="PF01931">
    <property type="entry name" value="NTPase_I-T"/>
    <property type="match status" value="1"/>
</dbReference>
<dbReference type="InterPro" id="IPR029001">
    <property type="entry name" value="ITPase-like_fam"/>
</dbReference>
<comment type="catalytic activity">
    <reaction evidence="10">
        <text>ITP + H2O = IDP + phosphate + H(+)</text>
        <dbReference type="Rhea" id="RHEA:28330"/>
        <dbReference type="ChEBI" id="CHEBI:15377"/>
        <dbReference type="ChEBI" id="CHEBI:15378"/>
        <dbReference type="ChEBI" id="CHEBI:43474"/>
        <dbReference type="ChEBI" id="CHEBI:58280"/>
        <dbReference type="ChEBI" id="CHEBI:61402"/>
        <dbReference type="EC" id="3.6.1.73"/>
    </reaction>
</comment>
<keyword evidence="15" id="KW-1185">Reference proteome</keyword>
<feature type="domain" description="Non-canonical purine NTP phosphatase/PRRC1" evidence="13">
    <location>
        <begin position="97"/>
        <end position="228"/>
    </location>
</feature>
<evidence type="ECO:0000256" key="1">
    <source>
        <dbReference type="ARBA" id="ARBA00001936"/>
    </source>
</evidence>
<evidence type="ECO:0000256" key="9">
    <source>
        <dbReference type="ARBA" id="ARBA00038901"/>
    </source>
</evidence>
<dbReference type="EMBL" id="CAUYUJ010000926">
    <property type="protein sequence ID" value="CAK0793252.1"/>
    <property type="molecule type" value="Genomic_DNA"/>
</dbReference>
<gene>
    <name evidence="14" type="ORF">PCOR1329_LOCUS3614</name>
</gene>
<evidence type="ECO:0000256" key="3">
    <source>
        <dbReference type="ARBA" id="ARBA00022723"/>
    </source>
</evidence>
<keyword evidence="4" id="KW-0547">Nucleotide-binding</keyword>
<feature type="compositionally biased region" description="Low complexity" evidence="12">
    <location>
        <begin position="1"/>
        <end position="12"/>
    </location>
</feature>
<evidence type="ECO:0000256" key="5">
    <source>
        <dbReference type="ARBA" id="ARBA00022801"/>
    </source>
</evidence>
<dbReference type="EC" id="3.6.1.73" evidence="9"/>
<dbReference type="SUPFAM" id="SSF52972">
    <property type="entry name" value="ITPase-like"/>
    <property type="match status" value="1"/>
</dbReference>
<evidence type="ECO:0000256" key="4">
    <source>
        <dbReference type="ARBA" id="ARBA00022741"/>
    </source>
</evidence>
<evidence type="ECO:0000259" key="13">
    <source>
        <dbReference type="Pfam" id="PF01931"/>
    </source>
</evidence>
<evidence type="ECO:0000256" key="6">
    <source>
        <dbReference type="ARBA" id="ARBA00022842"/>
    </source>
</evidence>
<dbReference type="PANTHER" id="PTHR34699">
    <property type="match status" value="1"/>
</dbReference>
<dbReference type="Gene3D" id="3.90.950.10">
    <property type="match status" value="1"/>
</dbReference>
<comment type="cofactor">
    <cofactor evidence="1">
        <name>Mn(2+)</name>
        <dbReference type="ChEBI" id="CHEBI:29035"/>
    </cofactor>
</comment>
<evidence type="ECO:0000256" key="11">
    <source>
        <dbReference type="ARBA" id="ARBA00048781"/>
    </source>
</evidence>
<dbReference type="PANTHER" id="PTHR34699:SF2">
    <property type="entry name" value="NON-CANONICAL PURINE NTP PHOSPHATASE_PRRC1 DOMAIN-CONTAINING PROTEIN"/>
    <property type="match status" value="1"/>
</dbReference>
<comment type="caution">
    <text evidence="14">The sequence shown here is derived from an EMBL/GenBank/DDBJ whole genome shotgun (WGS) entry which is preliminary data.</text>
</comment>
<proteinExistence type="predicted"/>
<organism evidence="14 15">
    <name type="scientific">Prorocentrum cordatum</name>
    <dbReference type="NCBI Taxonomy" id="2364126"/>
    <lineage>
        <taxon>Eukaryota</taxon>
        <taxon>Sar</taxon>
        <taxon>Alveolata</taxon>
        <taxon>Dinophyceae</taxon>
        <taxon>Prorocentrales</taxon>
        <taxon>Prorocentraceae</taxon>
        <taxon>Prorocentrum</taxon>
    </lineage>
</organism>
<keyword evidence="6" id="KW-0460">Magnesium</keyword>
<keyword evidence="8" id="KW-0464">Manganese</keyword>
<accession>A0ABN9PNF4</accession>
<evidence type="ECO:0000256" key="12">
    <source>
        <dbReference type="SAM" id="MobiDB-lite"/>
    </source>
</evidence>
<evidence type="ECO:0000256" key="10">
    <source>
        <dbReference type="ARBA" id="ARBA00048174"/>
    </source>
</evidence>
<sequence length="247" mass="25008">SRFGSGAARPGGSAPGRGDGRLRAGCSGRWGPRGPRGGRELQPPQGGGCGGGLRAPAVAPPGLAARGRRGPLRSVGAAEGAAGGLGGGLVQALAILRETRLGALNRLKAARSTAAGAAADFCIAFEGGVEADDTGRLVCFAVVCAQYRDDAYVSEVHSASHSLPPGLQAMMEQEGLELGVATDRFFEERIAAGYGKNTGGTIGALTHGIIDRVEFYTQPGMLALVPFMNAAAYGIVAGNPLDRPART</sequence>
<dbReference type="Proteomes" id="UP001189429">
    <property type="component" value="Unassembled WGS sequence"/>
</dbReference>
<feature type="non-terminal residue" evidence="14">
    <location>
        <position position="1"/>
    </location>
</feature>
<protein>
    <recommendedName>
        <fullName evidence="9">inosine/xanthosine triphosphatase</fullName>
        <ecNumber evidence="9">3.6.1.73</ecNumber>
    </recommendedName>
</protein>
<comment type="catalytic activity">
    <reaction evidence="11">
        <text>XTP + H2O = XDP + phosphate + H(+)</text>
        <dbReference type="Rhea" id="RHEA:28406"/>
        <dbReference type="ChEBI" id="CHEBI:15377"/>
        <dbReference type="ChEBI" id="CHEBI:15378"/>
        <dbReference type="ChEBI" id="CHEBI:43474"/>
        <dbReference type="ChEBI" id="CHEBI:59884"/>
        <dbReference type="ChEBI" id="CHEBI:61314"/>
        <dbReference type="EC" id="3.6.1.73"/>
    </reaction>
</comment>
<keyword evidence="7" id="KW-0546">Nucleotide metabolism</keyword>
<feature type="region of interest" description="Disordered" evidence="12">
    <location>
        <begin position="1"/>
        <end position="54"/>
    </location>
</feature>
<reference evidence="14" key="1">
    <citation type="submission" date="2023-10" db="EMBL/GenBank/DDBJ databases">
        <authorList>
            <person name="Chen Y."/>
            <person name="Shah S."/>
            <person name="Dougan E. K."/>
            <person name="Thang M."/>
            <person name="Chan C."/>
        </authorList>
    </citation>
    <scope>NUCLEOTIDE SEQUENCE [LARGE SCALE GENOMIC DNA]</scope>
</reference>